<evidence type="ECO:0000313" key="4">
    <source>
        <dbReference type="Proteomes" id="UP000434241"/>
    </source>
</evidence>
<dbReference type="InterPro" id="IPR035897">
    <property type="entry name" value="Toll_tir_struct_dom_sf"/>
</dbReference>
<dbReference type="SMART" id="SM00028">
    <property type="entry name" value="TPR"/>
    <property type="match status" value="3"/>
</dbReference>
<dbReference type="Gene3D" id="3.40.50.10140">
    <property type="entry name" value="Toll/interleukin-1 receptor homology (TIR) domain"/>
    <property type="match status" value="1"/>
</dbReference>
<name>A0A6N7V4F4_9FIRM</name>
<dbReference type="InterPro" id="IPR011990">
    <property type="entry name" value="TPR-like_helical_dom_sf"/>
</dbReference>
<accession>A0A6N7V4F4</accession>
<dbReference type="AlphaFoldDB" id="A0A6N7V4F4"/>
<dbReference type="PANTHER" id="PTHR11102">
    <property type="entry name" value="SEL-1-LIKE PROTEIN"/>
    <property type="match status" value="1"/>
</dbReference>
<evidence type="ECO:0000259" key="2">
    <source>
        <dbReference type="Pfam" id="PF13676"/>
    </source>
</evidence>
<feature type="domain" description="TIR" evidence="2">
    <location>
        <begin position="171"/>
        <end position="264"/>
    </location>
</feature>
<dbReference type="InterPro" id="IPR019734">
    <property type="entry name" value="TPR_rpt"/>
</dbReference>
<dbReference type="Pfam" id="PF08238">
    <property type="entry name" value="Sel1"/>
    <property type="match status" value="2"/>
</dbReference>
<dbReference type="GO" id="GO:0007165">
    <property type="term" value="P:signal transduction"/>
    <property type="evidence" value="ECO:0007669"/>
    <property type="project" value="InterPro"/>
</dbReference>
<keyword evidence="1" id="KW-0802">TPR repeat</keyword>
<dbReference type="SUPFAM" id="SSF52200">
    <property type="entry name" value="Toll/Interleukin receptor TIR domain"/>
    <property type="match status" value="1"/>
</dbReference>
<dbReference type="Gene3D" id="1.25.40.10">
    <property type="entry name" value="Tetratricopeptide repeat domain"/>
    <property type="match status" value="2"/>
</dbReference>
<proteinExistence type="predicted"/>
<comment type="caution">
    <text evidence="3">The sequence shown here is derived from an EMBL/GenBank/DDBJ whole genome shotgun (WGS) entry which is preliminary data.</text>
</comment>
<organism evidence="3 4">
    <name type="scientific">Holdemanella porci</name>
    <dbReference type="NCBI Taxonomy" id="2652276"/>
    <lineage>
        <taxon>Bacteria</taxon>
        <taxon>Bacillati</taxon>
        <taxon>Bacillota</taxon>
        <taxon>Erysipelotrichia</taxon>
        <taxon>Erysipelotrichales</taxon>
        <taxon>Erysipelotrichaceae</taxon>
        <taxon>Holdemanella</taxon>
    </lineage>
</organism>
<dbReference type="InterPro" id="IPR000157">
    <property type="entry name" value="TIR_dom"/>
</dbReference>
<gene>
    <name evidence="3" type="ORF">FYJ55_07290</name>
</gene>
<dbReference type="PANTHER" id="PTHR11102:SF160">
    <property type="entry name" value="ERAD-ASSOCIATED E3 UBIQUITIN-PROTEIN LIGASE COMPONENT HRD3"/>
    <property type="match status" value="1"/>
</dbReference>
<reference evidence="3 4" key="1">
    <citation type="submission" date="2019-08" db="EMBL/GenBank/DDBJ databases">
        <title>In-depth cultivation of the pig gut microbiome towards novel bacterial diversity and tailored functional studies.</title>
        <authorList>
            <person name="Wylensek D."/>
            <person name="Hitch T.C.A."/>
            <person name="Clavel T."/>
        </authorList>
    </citation>
    <scope>NUCLEOTIDE SEQUENCE [LARGE SCALE GENOMIC DNA]</scope>
    <source>
        <strain evidence="3 4">LKV-472-APC-3</strain>
    </source>
</reference>
<evidence type="ECO:0000313" key="3">
    <source>
        <dbReference type="EMBL" id="MSS56696.1"/>
    </source>
</evidence>
<protein>
    <submittedName>
        <fullName evidence="3">TIR domain-containing protein</fullName>
    </submittedName>
</protein>
<keyword evidence="4" id="KW-1185">Reference proteome</keyword>
<dbReference type="InterPro" id="IPR006597">
    <property type="entry name" value="Sel1-like"/>
</dbReference>
<dbReference type="InterPro" id="IPR050767">
    <property type="entry name" value="Sel1_AlgK"/>
</dbReference>
<dbReference type="SUPFAM" id="SSF81901">
    <property type="entry name" value="HCP-like"/>
    <property type="match status" value="1"/>
</dbReference>
<feature type="repeat" description="TPR" evidence="1">
    <location>
        <begin position="585"/>
        <end position="618"/>
    </location>
</feature>
<sequence length="807" mass="93418">MGFMHYKTRGQSTPQGKQHVFFSAHPIDQEKYFEELSNEILKVINCAIWYEDDTIEQNAKHAVENDHLKVLSRMRLLVVPVTSTLLFSNCETLTTDIIYAKDKHIPILPIMMEPGLVNEFTKRFGTIQFLDKTIIDPTAISYERKLESMLTESLVKEEITDKIKNAFDAFIFLSYRKKDREYANKLMHLIHENPNCEAFAFWYDEYLVPGEEFNQAIKKALENSDLFVLSVTPNLVNEENYVQKIEYPMARELNKTILPIEMVSTDKNKMNEQYAHIPSLIEMNDTTLITDTVINALKSCIKEQPSDSSEHSFFLGLAYLGGISVERDEKKALKLIKKAAEGDLPQAYEKLAIMYRNGDGAKQDLVESIKWLEKLFDNYKECFEKEPSIKNFEKLFSVGRDFAGRAIMYSNDYKTQAKVIEDLVSLAQKCHVSSEKEIDDLKLIQSKIDMIKAIDAATNRGNLDEEENDLWSAKDRLDRNNPKHKKLLLEIYSDLLIHYGEHRIDEDRADYWGEVALNLADELYKETGDVYYKFTKGDIYTKLGRIKFRTGSYKLAKDYYEFAEKIFREVNDEQLDKKNLISHVSIALLETGRSYDAMGQYLKAKAKYEEALSLDQEMEKYFPQSSTVKSNISTVLGDMAINAANLKNNEAANKYAREAYEISKTIFEKTDSDDMLLNFIAACDTLGSFAGDFDDQMKYLREMLELSLKFVERRDDFMTRDTLTQSYFKAIDVSLTYKNYDDALELAKKAFDVCEKQCQTNPGEYTKKRMLMAVQLLGKALRKKHPFKWIIMSAKYIERSNEVLKDC</sequence>
<dbReference type="EMBL" id="VUMR01000038">
    <property type="protein sequence ID" value="MSS56696.1"/>
    <property type="molecule type" value="Genomic_DNA"/>
</dbReference>
<dbReference type="SMART" id="SM00671">
    <property type="entry name" value="SEL1"/>
    <property type="match status" value="2"/>
</dbReference>
<dbReference type="Pfam" id="PF13676">
    <property type="entry name" value="TIR_2"/>
    <property type="match status" value="1"/>
</dbReference>
<evidence type="ECO:0000256" key="1">
    <source>
        <dbReference type="PROSITE-ProRule" id="PRU00339"/>
    </source>
</evidence>
<dbReference type="Proteomes" id="UP000434241">
    <property type="component" value="Unassembled WGS sequence"/>
</dbReference>
<dbReference type="PROSITE" id="PS50005">
    <property type="entry name" value="TPR"/>
    <property type="match status" value="1"/>
</dbReference>